<evidence type="ECO:0000256" key="1">
    <source>
        <dbReference type="SAM" id="MobiDB-lite"/>
    </source>
</evidence>
<reference evidence="2 3" key="1">
    <citation type="submission" date="2016-04" db="EMBL/GenBank/DDBJ databases">
        <title>Identification of putative biosynthetic pathways for the production of bioactive secondary metabolites by the marine actinomycete Kocuria kristinae RUTW2-3.</title>
        <authorList>
            <person name="Waterworth S.C."/>
            <person name="Walmsley T.A."/>
            <person name="Matongo T."/>
            <person name="Davies-Coleman M.T."/>
            <person name="Dorrington R.A."/>
        </authorList>
    </citation>
    <scope>NUCLEOTIDE SEQUENCE [LARGE SCALE GENOMIC DNA]</scope>
    <source>
        <strain evidence="2 3">RUTW4-5</strain>
    </source>
</reference>
<feature type="region of interest" description="Disordered" evidence="1">
    <location>
        <begin position="1"/>
        <end position="20"/>
    </location>
</feature>
<comment type="caution">
    <text evidence="2">The sequence shown here is derived from an EMBL/GenBank/DDBJ whole genome shotgun (WGS) entry which is preliminary data.</text>
</comment>
<dbReference type="EMBL" id="LWGZ01000253">
    <property type="protein sequence ID" value="OAX65989.1"/>
    <property type="molecule type" value="Genomic_DNA"/>
</dbReference>
<name>A0A657IWR6_9MICC</name>
<accession>A0A657IWR6</accession>
<protein>
    <submittedName>
        <fullName evidence="2">Uncharacterized protein</fullName>
    </submittedName>
</protein>
<dbReference type="AlphaFoldDB" id="A0A657IWR6"/>
<proteinExistence type="predicted"/>
<dbReference type="PANTHER" id="PTHR40459:SF1">
    <property type="entry name" value="CONSERVED HYPOTHETICAL ALANINE AND LEUCINE RICH PROTEIN"/>
    <property type="match status" value="1"/>
</dbReference>
<evidence type="ECO:0000313" key="3">
    <source>
        <dbReference type="Proteomes" id="UP000092021"/>
    </source>
</evidence>
<gene>
    <name evidence="2" type="ORF">A5N15_02835</name>
</gene>
<dbReference type="Proteomes" id="UP000092021">
    <property type="component" value="Unassembled WGS sequence"/>
</dbReference>
<dbReference type="PANTHER" id="PTHR40459">
    <property type="entry name" value="CONSERVED HYPOTHETICAL ALANINE AND LEUCINE RICH PROTEIN"/>
    <property type="match status" value="1"/>
</dbReference>
<organism evidence="2 3">
    <name type="scientific">Rothia kristinae</name>
    <dbReference type="NCBI Taxonomy" id="37923"/>
    <lineage>
        <taxon>Bacteria</taxon>
        <taxon>Bacillati</taxon>
        <taxon>Actinomycetota</taxon>
        <taxon>Actinomycetes</taxon>
        <taxon>Micrococcales</taxon>
        <taxon>Micrococcaceae</taxon>
        <taxon>Rothia</taxon>
    </lineage>
</organism>
<evidence type="ECO:0000313" key="2">
    <source>
        <dbReference type="EMBL" id="OAX65989.1"/>
    </source>
</evidence>
<dbReference type="Gene3D" id="3.40.50.720">
    <property type="entry name" value="NAD(P)-binding Rossmann-like Domain"/>
    <property type="match status" value="1"/>
</dbReference>
<sequence>MDGGHVSSGQLLVHTSGRSGTEVFDTARARGAVGLAIHPAMTFTGLSLDLDRLRSCPFGVTAPAAFLPVAQAPGRGDGRGARGWCRRGTGRCTTRPCPTGPTTW</sequence>